<dbReference type="InterPro" id="IPR014710">
    <property type="entry name" value="RmlC-like_jellyroll"/>
</dbReference>
<evidence type="ECO:0000256" key="3">
    <source>
        <dbReference type="ARBA" id="ARBA00023163"/>
    </source>
</evidence>
<evidence type="ECO:0000313" key="6">
    <source>
        <dbReference type="Proteomes" id="UP000198855"/>
    </source>
</evidence>
<dbReference type="Pfam" id="PF07883">
    <property type="entry name" value="Cupin_2"/>
    <property type="match status" value="1"/>
</dbReference>
<dbReference type="SUPFAM" id="SSF46689">
    <property type="entry name" value="Homeodomain-like"/>
    <property type="match status" value="2"/>
</dbReference>
<keyword evidence="1" id="KW-0805">Transcription regulation</keyword>
<evidence type="ECO:0000313" key="5">
    <source>
        <dbReference type="EMBL" id="SFD49868.1"/>
    </source>
</evidence>
<dbReference type="PANTHER" id="PTHR43280:SF2">
    <property type="entry name" value="HTH-TYPE TRANSCRIPTIONAL REGULATOR EXSA"/>
    <property type="match status" value="1"/>
</dbReference>
<evidence type="ECO:0000256" key="1">
    <source>
        <dbReference type="ARBA" id="ARBA00023015"/>
    </source>
</evidence>
<name>A0A1I1SYM5_9BACL</name>
<dbReference type="Gene3D" id="2.60.120.10">
    <property type="entry name" value="Jelly Rolls"/>
    <property type="match status" value="1"/>
</dbReference>
<keyword evidence="3" id="KW-0804">Transcription</keyword>
<dbReference type="Gene3D" id="1.10.10.60">
    <property type="entry name" value="Homeodomain-like"/>
    <property type="match status" value="2"/>
</dbReference>
<protein>
    <submittedName>
        <fullName evidence="5">AraC-type DNA-binding protein</fullName>
    </submittedName>
</protein>
<evidence type="ECO:0000259" key="4">
    <source>
        <dbReference type="PROSITE" id="PS01124"/>
    </source>
</evidence>
<dbReference type="GO" id="GO:0043565">
    <property type="term" value="F:sequence-specific DNA binding"/>
    <property type="evidence" value="ECO:0007669"/>
    <property type="project" value="InterPro"/>
</dbReference>
<dbReference type="InterPro" id="IPR009057">
    <property type="entry name" value="Homeodomain-like_sf"/>
</dbReference>
<sequence length="260" mass="30719">MELEHHPYLVPNIFLFVDRRCYPDWTIQKARISFHDLTFVIEGKANYYIDGKKFTAEAGDLVYVPSGSVREAHTFKDSPMHSYPFNFYWAEPHNHIQMPFQGLTKKVITKEILSYLREFNHVWMSKQPYYHIQARALFELIIHRLLTSFHRNLPTSFDPRIKKLTEYLTEHYSDHMAINEIAEGLRLHPVYFGKLFKQNTGMTFKEYVNRIRINNAEMMLSSGDFTVKDAAERCGIQDIYYFSKVFKEIKGYPPSAAKIK</sequence>
<feature type="domain" description="HTH araC/xylS-type" evidence="4">
    <location>
        <begin position="162"/>
        <end position="260"/>
    </location>
</feature>
<dbReference type="PROSITE" id="PS00041">
    <property type="entry name" value="HTH_ARAC_FAMILY_1"/>
    <property type="match status" value="1"/>
</dbReference>
<dbReference type="InterPro" id="IPR018060">
    <property type="entry name" value="HTH_AraC"/>
</dbReference>
<dbReference type="Proteomes" id="UP000198855">
    <property type="component" value="Unassembled WGS sequence"/>
</dbReference>
<dbReference type="InterPro" id="IPR013096">
    <property type="entry name" value="Cupin_2"/>
</dbReference>
<dbReference type="EMBL" id="FOMT01000001">
    <property type="protein sequence ID" value="SFD49868.1"/>
    <property type="molecule type" value="Genomic_DNA"/>
</dbReference>
<organism evidence="5 6">
    <name type="scientific">Paenibacillus catalpae</name>
    <dbReference type="NCBI Taxonomy" id="1045775"/>
    <lineage>
        <taxon>Bacteria</taxon>
        <taxon>Bacillati</taxon>
        <taxon>Bacillota</taxon>
        <taxon>Bacilli</taxon>
        <taxon>Bacillales</taxon>
        <taxon>Paenibacillaceae</taxon>
        <taxon>Paenibacillus</taxon>
    </lineage>
</organism>
<dbReference type="InterPro" id="IPR037923">
    <property type="entry name" value="HTH-like"/>
</dbReference>
<gene>
    <name evidence="5" type="ORF">SAMN05216378_0204</name>
</gene>
<dbReference type="Pfam" id="PF12833">
    <property type="entry name" value="HTH_18"/>
    <property type="match status" value="1"/>
</dbReference>
<dbReference type="InterPro" id="IPR018062">
    <property type="entry name" value="HTH_AraC-typ_CS"/>
</dbReference>
<proteinExistence type="predicted"/>
<dbReference type="PROSITE" id="PS01124">
    <property type="entry name" value="HTH_ARAC_FAMILY_2"/>
    <property type="match status" value="1"/>
</dbReference>
<dbReference type="SMART" id="SM00342">
    <property type="entry name" value="HTH_ARAC"/>
    <property type="match status" value="1"/>
</dbReference>
<reference evidence="6" key="1">
    <citation type="submission" date="2016-10" db="EMBL/GenBank/DDBJ databases">
        <authorList>
            <person name="Varghese N."/>
            <person name="Submissions S."/>
        </authorList>
    </citation>
    <scope>NUCLEOTIDE SEQUENCE [LARGE SCALE GENOMIC DNA]</scope>
    <source>
        <strain evidence="6">CGMCC 1.10784</strain>
    </source>
</reference>
<dbReference type="SUPFAM" id="SSF51215">
    <property type="entry name" value="Regulatory protein AraC"/>
    <property type="match status" value="1"/>
</dbReference>
<keyword evidence="6" id="KW-1185">Reference proteome</keyword>
<dbReference type="RefSeq" id="WP_175532689.1">
    <property type="nucleotide sequence ID" value="NZ_FOMT01000001.1"/>
</dbReference>
<dbReference type="GO" id="GO:0003700">
    <property type="term" value="F:DNA-binding transcription factor activity"/>
    <property type="evidence" value="ECO:0007669"/>
    <property type="project" value="InterPro"/>
</dbReference>
<accession>A0A1I1SYM5</accession>
<evidence type="ECO:0000256" key="2">
    <source>
        <dbReference type="ARBA" id="ARBA00023125"/>
    </source>
</evidence>
<keyword evidence="2 5" id="KW-0238">DNA-binding</keyword>
<dbReference type="STRING" id="1045775.SAMN05216378_0204"/>
<dbReference type="AlphaFoldDB" id="A0A1I1SYM5"/>
<dbReference type="PANTHER" id="PTHR43280">
    <property type="entry name" value="ARAC-FAMILY TRANSCRIPTIONAL REGULATOR"/>
    <property type="match status" value="1"/>
</dbReference>